<dbReference type="EMBL" id="HBHW01036961">
    <property type="protein sequence ID" value="CAE0060365.1"/>
    <property type="molecule type" value="Transcribed_RNA"/>
</dbReference>
<dbReference type="GO" id="GO:0046872">
    <property type="term" value="F:metal ion binding"/>
    <property type="evidence" value="ECO:0007669"/>
    <property type="project" value="UniProtKB-KW"/>
</dbReference>
<gene>
    <name evidence="7" type="ORF">RMAR00112_LOCUS28395</name>
    <name evidence="8" type="ORF">RMAR00112_LOCUS28398</name>
    <name evidence="9" type="ORF">RMAR00112_LOCUS28402</name>
    <name evidence="10" type="ORF">RMAR00112_LOCUS28404</name>
    <name evidence="11" type="ORF">RMAR00112_LOCUS28407</name>
    <name evidence="12" type="ORF">RMAR00112_LOCUS28408</name>
    <name evidence="13" type="ORF">RMAR00112_LOCUS28411</name>
    <name evidence="14" type="ORF">RMAR00112_LOCUS28412</name>
    <name evidence="15" type="ORF">RMAR00112_LOCUS28413</name>
    <name evidence="16" type="ORF">RMAR00112_LOCUS28414</name>
    <name evidence="17" type="ORF">RMAR00112_LOCUS28416</name>
    <name evidence="18" type="ORF">RMAR00112_LOCUS28417</name>
    <name evidence="19" type="ORF">RMAR00112_LOCUS28420</name>
    <name evidence="20" type="ORF">RMAR00112_LOCUS28424</name>
    <name evidence="21" type="ORF">RMAR00112_LOCUS28425</name>
    <name evidence="22" type="ORF">RMAR00112_LOCUS28430</name>
    <name evidence="23" type="ORF">RMAR00112_LOCUS28431</name>
</gene>
<evidence type="ECO:0000256" key="4">
    <source>
        <dbReference type="ARBA" id="ARBA00038168"/>
    </source>
</evidence>
<dbReference type="InterPro" id="IPR036400">
    <property type="entry name" value="Cyt_B5-like_heme/steroid_sf"/>
</dbReference>
<keyword evidence="1" id="KW-0349">Heme</keyword>
<reference evidence="7" key="1">
    <citation type="submission" date="2021-01" db="EMBL/GenBank/DDBJ databases">
        <authorList>
            <person name="Corre E."/>
            <person name="Pelletier E."/>
            <person name="Niang G."/>
            <person name="Scheremetjew M."/>
            <person name="Finn R."/>
            <person name="Kale V."/>
            <person name="Holt S."/>
            <person name="Cochrane G."/>
            <person name="Meng A."/>
            <person name="Brown T."/>
            <person name="Cohen L."/>
        </authorList>
    </citation>
    <scope>NUCLEOTIDE SEQUENCE</scope>
    <source>
        <strain evidence="7">CCMP 769</strain>
    </source>
</reference>
<evidence type="ECO:0000313" key="10">
    <source>
        <dbReference type="EMBL" id="CAE0060338.1"/>
    </source>
</evidence>
<dbReference type="SMART" id="SM01117">
    <property type="entry name" value="Cyt-b5"/>
    <property type="match status" value="1"/>
</dbReference>
<evidence type="ECO:0000313" key="22">
    <source>
        <dbReference type="EMBL" id="CAE0060364.1"/>
    </source>
</evidence>
<dbReference type="EMBL" id="HBHW01036960">
    <property type="protein sequence ID" value="CAE0060364.1"/>
    <property type="molecule type" value="Transcribed_RNA"/>
</dbReference>
<evidence type="ECO:0000313" key="11">
    <source>
        <dbReference type="EMBL" id="CAE0060341.1"/>
    </source>
</evidence>
<evidence type="ECO:0000313" key="8">
    <source>
        <dbReference type="EMBL" id="CAE0060332.1"/>
    </source>
</evidence>
<feature type="domain" description="Cytochrome b5 heme-binding" evidence="6">
    <location>
        <begin position="45"/>
        <end position="121"/>
    </location>
</feature>
<evidence type="ECO:0000313" key="12">
    <source>
        <dbReference type="EMBL" id="CAE0060342.1"/>
    </source>
</evidence>
<evidence type="ECO:0000256" key="2">
    <source>
        <dbReference type="ARBA" id="ARBA00022723"/>
    </source>
</evidence>
<evidence type="ECO:0000313" key="18">
    <source>
        <dbReference type="EMBL" id="CAE0060351.1"/>
    </source>
</evidence>
<dbReference type="InterPro" id="IPR001199">
    <property type="entry name" value="Cyt_B5-like_heme/steroid-bd"/>
</dbReference>
<dbReference type="EMBL" id="HBHW01036945">
    <property type="protein sequence ID" value="CAE0060350.1"/>
    <property type="molecule type" value="Transcribed_RNA"/>
</dbReference>
<dbReference type="SUPFAM" id="SSF55856">
    <property type="entry name" value="Cytochrome b5-like heme/steroid binding domain"/>
    <property type="match status" value="1"/>
</dbReference>
<evidence type="ECO:0000313" key="13">
    <source>
        <dbReference type="EMBL" id="CAE0060345.1"/>
    </source>
</evidence>
<sequence>MEPLYLALANALLVIVFLSLVFRRRRSSGAPAQQVETEKSEEAIYKVYPEEEVRKHNSPGDLWLIIDGKVYDFSEYYKVHPGGDAIFRNAGKDSSAGFHGEQHPTKVNDMVSSSSALLDLARR</sequence>
<dbReference type="EMBL" id="HBHW01036930">
    <property type="protein sequence ID" value="CAE0060338.1"/>
    <property type="molecule type" value="Transcribed_RNA"/>
</dbReference>
<name>A0A7S3A3B4_9RHOD</name>
<keyword evidence="5" id="KW-0472">Membrane</keyword>
<evidence type="ECO:0000313" key="9">
    <source>
        <dbReference type="EMBL" id="CAE0060336.1"/>
    </source>
</evidence>
<dbReference type="EMBL" id="HBHW01036939">
    <property type="protein sequence ID" value="CAE0060345.1"/>
    <property type="molecule type" value="Transcribed_RNA"/>
</dbReference>
<evidence type="ECO:0000256" key="5">
    <source>
        <dbReference type="SAM" id="Phobius"/>
    </source>
</evidence>
<evidence type="ECO:0000313" key="16">
    <source>
        <dbReference type="EMBL" id="CAE0060348.1"/>
    </source>
</evidence>
<dbReference type="EMBL" id="HBHW01036933">
    <property type="protein sequence ID" value="CAE0060341.1"/>
    <property type="molecule type" value="Transcribed_RNA"/>
</dbReference>
<keyword evidence="5" id="KW-0812">Transmembrane</keyword>
<dbReference type="EMBL" id="HBHW01036940">
    <property type="protein sequence ID" value="CAE0060346.1"/>
    <property type="molecule type" value="Transcribed_RNA"/>
</dbReference>
<accession>A0A7S3A3B4</accession>
<dbReference type="AlphaFoldDB" id="A0A7S3A3B4"/>
<dbReference type="PROSITE" id="PS50255">
    <property type="entry name" value="CYTOCHROME_B5_2"/>
    <property type="match status" value="1"/>
</dbReference>
<dbReference type="PANTHER" id="PTHR19359">
    <property type="entry name" value="CYTOCHROME B5"/>
    <property type="match status" value="1"/>
</dbReference>
<dbReference type="EMBL" id="HBHW01036954">
    <property type="protein sequence ID" value="CAE0060359.1"/>
    <property type="molecule type" value="Transcribed_RNA"/>
</dbReference>
<dbReference type="EMBL" id="HBHW01036919">
    <property type="protein sequence ID" value="CAE0060329.1"/>
    <property type="molecule type" value="Transcribed_RNA"/>
</dbReference>
<dbReference type="Gene3D" id="3.10.120.10">
    <property type="entry name" value="Cytochrome b5-like heme/steroid binding domain"/>
    <property type="match status" value="1"/>
</dbReference>
<dbReference type="Pfam" id="PF00173">
    <property type="entry name" value="Cyt-b5"/>
    <property type="match status" value="1"/>
</dbReference>
<evidence type="ECO:0000256" key="1">
    <source>
        <dbReference type="ARBA" id="ARBA00022617"/>
    </source>
</evidence>
<evidence type="ECO:0000313" key="20">
    <source>
        <dbReference type="EMBL" id="CAE0060358.1"/>
    </source>
</evidence>
<evidence type="ECO:0000256" key="3">
    <source>
        <dbReference type="ARBA" id="ARBA00023004"/>
    </source>
</evidence>
<evidence type="ECO:0000313" key="15">
    <source>
        <dbReference type="EMBL" id="CAE0060347.1"/>
    </source>
</evidence>
<dbReference type="EMBL" id="HBHW01036946">
    <property type="protein sequence ID" value="CAE0060351.1"/>
    <property type="molecule type" value="Transcribed_RNA"/>
</dbReference>
<dbReference type="InterPro" id="IPR050668">
    <property type="entry name" value="Cytochrome_b5"/>
</dbReference>
<protein>
    <recommendedName>
        <fullName evidence="6">Cytochrome b5 heme-binding domain-containing protein</fullName>
    </recommendedName>
</protein>
<proteinExistence type="inferred from homology"/>
<dbReference type="EMBL" id="HBHW01036943">
    <property type="protein sequence ID" value="CAE0060348.1"/>
    <property type="molecule type" value="Transcribed_RNA"/>
</dbReference>
<keyword evidence="2" id="KW-0479">Metal-binding</keyword>
<evidence type="ECO:0000313" key="19">
    <source>
        <dbReference type="EMBL" id="CAE0060354.1"/>
    </source>
</evidence>
<dbReference type="EMBL" id="HBHW01036942">
    <property type="protein sequence ID" value="CAE0060347.1"/>
    <property type="molecule type" value="Transcribed_RNA"/>
</dbReference>
<dbReference type="EMBL" id="HBHW01036928">
    <property type="protein sequence ID" value="CAE0060336.1"/>
    <property type="molecule type" value="Transcribed_RNA"/>
</dbReference>
<dbReference type="EMBL" id="HBHW01036953">
    <property type="protein sequence ID" value="CAE0060358.1"/>
    <property type="molecule type" value="Transcribed_RNA"/>
</dbReference>
<evidence type="ECO:0000313" key="21">
    <source>
        <dbReference type="EMBL" id="CAE0060359.1"/>
    </source>
</evidence>
<keyword evidence="5" id="KW-1133">Transmembrane helix</keyword>
<dbReference type="GO" id="GO:0016020">
    <property type="term" value="C:membrane"/>
    <property type="evidence" value="ECO:0007669"/>
    <property type="project" value="TreeGrafter"/>
</dbReference>
<keyword evidence="3" id="KW-0408">Iron</keyword>
<dbReference type="EMBL" id="HBHW01036935">
    <property type="protein sequence ID" value="CAE0060342.1"/>
    <property type="molecule type" value="Transcribed_RNA"/>
</dbReference>
<dbReference type="EMBL" id="HBHW01036949">
    <property type="protein sequence ID" value="CAE0060354.1"/>
    <property type="molecule type" value="Transcribed_RNA"/>
</dbReference>
<evidence type="ECO:0000313" key="23">
    <source>
        <dbReference type="EMBL" id="CAE0060365.1"/>
    </source>
</evidence>
<evidence type="ECO:0000259" key="6">
    <source>
        <dbReference type="PROSITE" id="PS50255"/>
    </source>
</evidence>
<evidence type="ECO:0000313" key="17">
    <source>
        <dbReference type="EMBL" id="CAE0060350.1"/>
    </source>
</evidence>
<evidence type="ECO:0000313" key="7">
    <source>
        <dbReference type="EMBL" id="CAE0060329.1"/>
    </source>
</evidence>
<comment type="similarity">
    <text evidence="4">Belongs to the cytochrome b5 family.</text>
</comment>
<feature type="transmembrane region" description="Helical" evidence="5">
    <location>
        <begin position="6"/>
        <end position="22"/>
    </location>
</feature>
<dbReference type="PANTHER" id="PTHR19359:SF95">
    <property type="entry name" value="CYTOCHROME B5 TYPE B"/>
    <property type="match status" value="1"/>
</dbReference>
<evidence type="ECO:0000313" key="14">
    <source>
        <dbReference type="EMBL" id="CAE0060346.1"/>
    </source>
</evidence>
<dbReference type="GO" id="GO:0020037">
    <property type="term" value="F:heme binding"/>
    <property type="evidence" value="ECO:0007669"/>
    <property type="project" value="TreeGrafter"/>
</dbReference>
<dbReference type="EMBL" id="HBHW01036922">
    <property type="protein sequence ID" value="CAE0060332.1"/>
    <property type="molecule type" value="Transcribed_RNA"/>
</dbReference>
<organism evidence="7">
    <name type="scientific">Rhodosorus marinus</name>
    <dbReference type="NCBI Taxonomy" id="101924"/>
    <lineage>
        <taxon>Eukaryota</taxon>
        <taxon>Rhodophyta</taxon>
        <taxon>Stylonematophyceae</taxon>
        <taxon>Stylonematales</taxon>
        <taxon>Stylonemataceae</taxon>
        <taxon>Rhodosorus</taxon>
    </lineage>
</organism>